<dbReference type="AlphaFoldDB" id="A0A1I4VR65"/>
<feature type="signal peptide" evidence="1">
    <location>
        <begin position="1"/>
        <end position="22"/>
    </location>
</feature>
<accession>A0A1I4VR65</accession>
<protein>
    <recommendedName>
        <fullName evidence="4">WD40-like Beta Propeller Repeat</fullName>
    </recommendedName>
</protein>
<keyword evidence="3" id="KW-1185">Reference proteome</keyword>
<feature type="chain" id="PRO_5017282611" description="WD40-like Beta Propeller Repeat" evidence="1">
    <location>
        <begin position="23"/>
        <end position="698"/>
    </location>
</feature>
<evidence type="ECO:0000313" key="3">
    <source>
        <dbReference type="Proteomes" id="UP000242869"/>
    </source>
</evidence>
<dbReference type="Proteomes" id="UP000242869">
    <property type="component" value="Unassembled WGS sequence"/>
</dbReference>
<organism evidence="2 3">
    <name type="scientific">Formivibrio citricus</name>
    <dbReference type="NCBI Taxonomy" id="83765"/>
    <lineage>
        <taxon>Bacteria</taxon>
        <taxon>Pseudomonadati</taxon>
        <taxon>Pseudomonadota</taxon>
        <taxon>Betaproteobacteria</taxon>
        <taxon>Neisseriales</taxon>
        <taxon>Chitinibacteraceae</taxon>
        <taxon>Formivibrio</taxon>
    </lineage>
</organism>
<reference evidence="3" key="1">
    <citation type="submission" date="2016-10" db="EMBL/GenBank/DDBJ databases">
        <authorList>
            <person name="Varghese N."/>
            <person name="Submissions S."/>
        </authorList>
    </citation>
    <scope>NUCLEOTIDE SEQUENCE [LARGE SCALE GENOMIC DNA]</scope>
    <source>
        <strain evidence="3">DSM 6150</strain>
    </source>
</reference>
<gene>
    <name evidence="2" type="ORF">SAMN05660284_00342</name>
</gene>
<evidence type="ECO:0000313" key="2">
    <source>
        <dbReference type="EMBL" id="SFN03768.1"/>
    </source>
</evidence>
<evidence type="ECO:0008006" key="4">
    <source>
        <dbReference type="Google" id="ProtNLM"/>
    </source>
</evidence>
<dbReference type="EMBL" id="FOVE01000002">
    <property type="protein sequence ID" value="SFN03768.1"/>
    <property type="molecule type" value="Genomic_DNA"/>
</dbReference>
<dbReference type="OrthoDB" id="5928033at2"/>
<dbReference type="RefSeq" id="WP_143085947.1">
    <property type="nucleotide sequence ID" value="NZ_FOVE01000002.1"/>
</dbReference>
<keyword evidence="1" id="KW-0732">Signal</keyword>
<sequence length="698" mass="76723">MNKPVFLIAALLLSVWAGLSHAGKEDAAPGAWRIETAHERMATSAPAIEAQERIVVWGEGRKTSPARAVHIRVDAPYAQVLPLVRQTLARYGSFELDETPGNLKYFSSDAWPEVLLSWRPDLRAALARRFQFPHLELAGQEGALTPDEVAARKAAALASTFSVPQNRAELSEFHVKHAALSAVLERGAESSRQGLSRLQVNVFDASTFFGMPVTAISIARHDTYPNPDYTLGRILKETVKFNVLGGSHTYPVSRSSLVPADLFESMLAALEPLGPDARLQIADTPLRWKKIPPPAEEIKPRFIKPDGAAPVLTAEAIPLPMLAKTHYARDLLPLPDGDVLLALETYKPAGLVVQLWRLHEANGQWQTALVWEGWRGLAKLALSADGRSVWFTATQADKAPLRWHVYDVQARSLASHAIDADTLNDSYREGALRRDWSLDARQRPVFARSDYGGKGLLGRHLFQVWRPVSEPPQTGEAWEFKPALSSPRQAMMESLIQLVSWRGSNHIWTEDPYGLAELDSGTGRVLRAIPLPRRFLGESTTGIANWVPKPLTSPQRGWIAVGFVLTPELSSSAARPCRERSVGMHVVNLRRGDVPFSALLGCASSLRAAAHSANGRYLALGAKHPPPDLTPLAALWDMDRATSVTLAAPGNAELSRMAFSWNGASLWALSRRALLRWRLPPSLRDGAQAGSFPEQSYY</sequence>
<dbReference type="SUPFAM" id="SSF82171">
    <property type="entry name" value="DPP6 N-terminal domain-like"/>
    <property type="match status" value="1"/>
</dbReference>
<evidence type="ECO:0000256" key="1">
    <source>
        <dbReference type="SAM" id="SignalP"/>
    </source>
</evidence>
<name>A0A1I4VR65_9NEIS</name>
<proteinExistence type="predicted"/>